<evidence type="ECO:0000256" key="4">
    <source>
        <dbReference type="SAM" id="MobiDB-lite"/>
    </source>
</evidence>
<evidence type="ECO:0000313" key="6">
    <source>
        <dbReference type="EMBL" id="KAF2650605.1"/>
    </source>
</evidence>
<dbReference type="InterPro" id="IPR007219">
    <property type="entry name" value="XnlR_reg_dom"/>
</dbReference>
<dbReference type="PROSITE" id="PS00463">
    <property type="entry name" value="ZN2_CY6_FUNGAL_1"/>
    <property type="match status" value="1"/>
</dbReference>
<feature type="compositionally biased region" description="Basic residues" evidence="4">
    <location>
        <begin position="24"/>
        <end position="33"/>
    </location>
</feature>
<dbReference type="CDD" id="cd00067">
    <property type="entry name" value="GAL4"/>
    <property type="match status" value="1"/>
</dbReference>
<name>A0A6A6SS46_9PLEO</name>
<dbReference type="InterPro" id="IPR050613">
    <property type="entry name" value="Sec_Metabolite_Reg"/>
</dbReference>
<dbReference type="PANTHER" id="PTHR31001:SF57">
    <property type="entry name" value="ZN(II)2CYS6 TRANSCRIPTION FACTOR (EUROFUNG)"/>
    <property type="match status" value="1"/>
</dbReference>
<sequence length="726" mass="81211">MAAWPAPGERETPDIAQGTTGPQPRRKSCTNCRSRKAKCDREKPCSSCVRAGYPTTCVYLPGRGRSAKRPRPANNEDVMDSLSRLEDIVRHLETQRLPRSRGNLDSATPLPKESSSPYAGSERSSSNNATSPTSLEQNLGRLVIDETRSYYVSNVLWASLSSEIEELRNMLVEPAFESETYDNGDQTGSLGSNAAILGFRALTHSLQPFHLPLSQSVALVRIFTENVLPLVHIFHMPTTNHLYWDAIASLDTLDKNMEALIFSIYYSALISIDEQQCFALFNTSRKTMLTKFRFVVEQAIARANLLNTQSMILLQAVVLYLSVLRNEDDSRTAWSLTSLVFHIAQSMGLHRDGTAFGLKPLEIELRRRLWYHICLLDSQASEYHGYEPIVHEFGFDTRLPLHINDADLTPEMTNPPPERDEACEMTFTLIRCESNRIIRKFSQVAPSPGIPGRSVDRGAIEDKEALIEELKIKLQHYSGYCDDSIPFQMLSSAVARLIMARSWLVVHFPLVQTNLTTVDTELRDKLFSTSIDVLELSCLLSGNKDIHKWTWHSKTHIQWHAVAFVLSEISSRPPDPQCDRAWGYVCTVYESWNLKDGESKGTLSRPIKRLMTKARYVREVQRMDQHVAMHSGDASMMNSPSGSGFVSQSSSRDPRIPGAPSAGDSAPGPAPGSGIGPMDTLISQNIGVDSLSPYPELFMSQWNNNMHGALQDIDLDIPPVHANSWM</sequence>
<feature type="region of interest" description="Disordered" evidence="4">
    <location>
        <begin position="59"/>
        <end position="80"/>
    </location>
</feature>
<dbReference type="GO" id="GO:0005634">
    <property type="term" value="C:nucleus"/>
    <property type="evidence" value="ECO:0007669"/>
    <property type="project" value="UniProtKB-SubCell"/>
</dbReference>
<keyword evidence="2" id="KW-0479">Metal-binding</keyword>
<gene>
    <name evidence="6" type="ORF">K491DRAFT_697119</name>
</gene>
<dbReference type="PROSITE" id="PS50048">
    <property type="entry name" value="ZN2_CY6_FUNGAL_2"/>
    <property type="match status" value="1"/>
</dbReference>
<dbReference type="GO" id="GO:0003677">
    <property type="term" value="F:DNA binding"/>
    <property type="evidence" value="ECO:0007669"/>
    <property type="project" value="InterPro"/>
</dbReference>
<dbReference type="InterPro" id="IPR001138">
    <property type="entry name" value="Zn2Cys6_DnaBD"/>
</dbReference>
<evidence type="ECO:0000259" key="5">
    <source>
        <dbReference type="PROSITE" id="PS50048"/>
    </source>
</evidence>
<dbReference type="Gene3D" id="4.10.240.10">
    <property type="entry name" value="Zn(2)-C6 fungal-type DNA-binding domain"/>
    <property type="match status" value="1"/>
</dbReference>
<reference evidence="6" key="1">
    <citation type="journal article" date="2020" name="Stud. Mycol.">
        <title>101 Dothideomycetes genomes: a test case for predicting lifestyles and emergence of pathogens.</title>
        <authorList>
            <person name="Haridas S."/>
            <person name="Albert R."/>
            <person name="Binder M."/>
            <person name="Bloem J."/>
            <person name="Labutti K."/>
            <person name="Salamov A."/>
            <person name="Andreopoulos B."/>
            <person name="Baker S."/>
            <person name="Barry K."/>
            <person name="Bills G."/>
            <person name="Bluhm B."/>
            <person name="Cannon C."/>
            <person name="Castanera R."/>
            <person name="Culley D."/>
            <person name="Daum C."/>
            <person name="Ezra D."/>
            <person name="Gonzalez J."/>
            <person name="Henrissat B."/>
            <person name="Kuo A."/>
            <person name="Liang C."/>
            <person name="Lipzen A."/>
            <person name="Lutzoni F."/>
            <person name="Magnuson J."/>
            <person name="Mondo S."/>
            <person name="Nolan M."/>
            <person name="Ohm R."/>
            <person name="Pangilinan J."/>
            <person name="Park H.-J."/>
            <person name="Ramirez L."/>
            <person name="Alfaro M."/>
            <person name="Sun H."/>
            <person name="Tritt A."/>
            <person name="Yoshinaga Y."/>
            <person name="Zwiers L.-H."/>
            <person name="Turgeon B."/>
            <person name="Goodwin S."/>
            <person name="Spatafora J."/>
            <person name="Crous P."/>
            <person name="Grigoriev I."/>
        </authorList>
    </citation>
    <scope>NUCLEOTIDE SEQUENCE</scope>
    <source>
        <strain evidence="6">CBS 122681</strain>
    </source>
</reference>
<dbReference type="CDD" id="cd12148">
    <property type="entry name" value="fungal_TF_MHR"/>
    <property type="match status" value="1"/>
</dbReference>
<dbReference type="GO" id="GO:0000981">
    <property type="term" value="F:DNA-binding transcription factor activity, RNA polymerase II-specific"/>
    <property type="evidence" value="ECO:0007669"/>
    <property type="project" value="InterPro"/>
</dbReference>
<dbReference type="Proteomes" id="UP000799324">
    <property type="component" value="Unassembled WGS sequence"/>
</dbReference>
<evidence type="ECO:0000256" key="3">
    <source>
        <dbReference type="ARBA" id="ARBA00023242"/>
    </source>
</evidence>
<evidence type="ECO:0000256" key="2">
    <source>
        <dbReference type="ARBA" id="ARBA00022723"/>
    </source>
</evidence>
<feature type="domain" description="Zn(2)-C6 fungal-type" evidence="5">
    <location>
        <begin position="28"/>
        <end position="59"/>
    </location>
</feature>
<feature type="region of interest" description="Disordered" evidence="4">
    <location>
        <begin position="93"/>
        <end position="134"/>
    </location>
</feature>
<protein>
    <recommendedName>
        <fullName evidence="5">Zn(2)-C6 fungal-type domain-containing protein</fullName>
    </recommendedName>
</protein>
<dbReference type="InterPro" id="IPR036864">
    <property type="entry name" value="Zn2-C6_fun-type_DNA-bd_sf"/>
</dbReference>
<feature type="region of interest" description="Disordered" evidence="4">
    <location>
        <begin position="631"/>
        <end position="681"/>
    </location>
</feature>
<dbReference type="EMBL" id="MU004449">
    <property type="protein sequence ID" value="KAF2650605.1"/>
    <property type="molecule type" value="Genomic_DNA"/>
</dbReference>
<accession>A0A6A6SS46</accession>
<comment type="subcellular location">
    <subcellularLocation>
        <location evidence="1">Nucleus</location>
    </subcellularLocation>
</comment>
<keyword evidence="3" id="KW-0539">Nucleus</keyword>
<dbReference type="SMART" id="SM00066">
    <property type="entry name" value="GAL4"/>
    <property type="match status" value="1"/>
</dbReference>
<dbReference type="Pfam" id="PF04082">
    <property type="entry name" value="Fungal_trans"/>
    <property type="match status" value="1"/>
</dbReference>
<feature type="compositionally biased region" description="Polar residues" evidence="4">
    <location>
        <begin position="113"/>
        <end position="134"/>
    </location>
</feature>
<dbReference type="GO" id="GO:0008270">
    <property type="term" value="F:zinc ion binding"/>
    <property type="evidence" value="ECO:0007669"/>
    <property type="project" value="InterPro"/>
</dbReference>
<dbReference type="Pfam" id="PF00172">
    <property type="entry name" value="Zn_clus"/>
    <property type="match status" value="1"/>
</dbReference>
<evidence type="ECO:0000256" key="1">
    <source>
        <dbReference type="ARBA" id="ARBA00004123"/>
    </source>
</evidence>
<keyword evidence="7" id="KW-1185">Reference proteome</keyword>
<dbReference type="SUPFAM" id="SSF57701">
    <property type="entry name" value="Zn2/Cys6 DNA-binding domain"/>
    <property type="match status" value="1"/>
</dbReference>
<evidence type="ECO:0000313" key="7">
    <source>
        <dbReference type="Proteomes" id="UP000799324"/>
    </source>
</evidence>
<dbReference type="GO" id="GO:0006351">
    <property type="term" value="P:DNA-templated transcription"/>
    <property type="evidence" value="ECO:0007669"/>
    <property type="project" value="InterPro"/>
</dbReference>
<organism evidence="6 7">
    <name type="scientific">Lophiostoma macrostomum CBS 122681</name>
    <dbReference type="NCBI Taxonomy" id="1314788"/>
    <lineage>
        <taxon>Eukaryota</taxon>
        <taxon>Fungi</taxon>
        <taxon>Dikarya</taxon>
        <taxon>Ascomycota</taxon>
        <taxon>Pezizomycotina</taxon>
        <taxon>Dothideomycetes</taxon>
        <taxon>Pleosporomycetidae</taxon>
        <taxon>Pleosporales</taxon>
        <taxon>Lophiostomataceae</taxon>
        <taxon>Lophiostoma</taxon>
    </lineage>
</organism>
<proteinExistence type="predicted"/>
<dbReference type="AlphaFoldDB" id="A0A6A6SS46"/>
<feature type="compositionally biased region" description="Low complexity" evidence="4">
    <location>
        <begin position="658"/>
        <end position="667"/>
    </location>
</feature>
<feature type="compositionally biased region" description="Low complexity" evidence="4">
    <location>
        <begin position="639"/>
        <end position="651"/>
    </location>
</feature>
<dbReference type="OrthoDB" id="435881at2759"/>
<dbReference type="PANTHER" id="PTHR31001">
    <property type="entry name" value="UNCHARACTERIZED TRANSCRIPTIONAL REGULATORY PROTEIN"/>
    <property type="match status" value="1"/>
</dbReference>
<feature type="region of interest" description="Disordered" evidence="4">
    <location>
        <begin position="1"/>
        <end position="33"/>
    </location>
</feature>
<dbReference type="SMART" id="SM00906">
    <property type="entry name" value="Fungal_trans"/>
    <property type="match status" value="1"/>
</dbReference>